<dbReference type="EMBL" id="KV950274">
    <property type="protein sequence ID" value="PIO26041.1"/>
    <property type="molecule type" value="Genomic_DNA"/>
</dbReference>
<feature type="compositionally biased region" description="Acidic residues" evidence="1">
    <location>
        <begin position="128"/>
        <end position="143"/>
    </location>
</feature>
<feature type="region of interest" description="Disordered" evidence="1">
    <location>
        <begin position="29"/>
        <end position="50"/>
    </location>
</feature>
<dbReference type="Proteomes" id="UP000228934">
    <property type="component" value="Unassembled WGS sequence"/>
</dbReference>
<evidence type="ECO:0000313" key="2">
    <source>
        <dbReference type="EMBL" id="PIO26041.1"/>
    </source>
</evidence>
<dbReference type="AlphaFoldDB" id="A0A2G9RFK8"/>
<sequence>MALDRASFPLFNEFARAIQPQHTEEVVEWLTKPSSSSSSSETSVQSPAVVRVDKPASLSTSIPAIAPTSAIEELAKLFDHSVSHLRLDDTQPLLDSDIGFEVEDNRNMSLERGRNTAAAYCQVVSSGNDEDGGDEDDDDEVTDETWVPDRAEEETEGETAQPQGGRH</sequence>
<name>A0A2G9RFK8_AQUCT</name>
<evidence type="ECO:0000313" key="3">
    <source>
        <dbReference type="Proteomes" id="UP000228934"/>
    </source>
</evidence>
<accession>A0A2G9RFK8</accession>
<organism evidence="2 3">
    <name type="scientific">Aquarana catesbeiana</name>
    <name type="common">American bullfrog</name>
    <name type="synonym">Rana catesbeiana</name>
    <dbReference type="NCBI Taxonomy" id="8400"/>
    <lineage>
        <taxon>Eukaryota</taxon>
        <taxon>Metazoa</taxon>
        <taxon>Chordata</taxon>
        <taxon>Craniata</taxon>
        <taxon>Vertebrata</taxon>
        <taxon>Euteleostomi</taxon>
        <taxon>Amphibia</taxon>
        <taxon>Batrachia</taxon>
        <taxon>Anura</taxon>
        <taxon>Neobatrachia</taxon>
        <taxon>Ranoidea</taxon>
        <taxon>Ranidae</taxon>
        <taxon>Aquarana</taxon>
    </lineage>
</organism>
<reference evidence="3" key="1">
    <citation type="journal article" date="2017" name="Nat. Commun.">
        <title>The North American bullfrog draft genome provides insight into hormonal regulation of long noncoding RNA.</title>
        <authorList>
            <person name="Hammond S.A."/>
            <person name="Warren R.L."/>
            <person name="Vandervalk B.P."/>
            <person name="Kucuk E."/>
            <person name="Khan H."/>
            <person name="Gibb E.A."/>
            <person name="Pandoh P."/>
            <person name="Kirk H."/>
            <person name="Zhao Y."/>
            <person name="Jones M."/>
            <person name="Mungall A.J."/>
            <person name="Coope R."/>
            <person name="Pleasance S."/>
            <person name="Moore R.A."/>
            <person name="Holt R.A."/>
            <person name="Round J.M."/>
            <person name="Ohora S."/>
            <person name="Walle B.V."/>
            <person name="Veldhoen N."/>
            <person name="Helbing C.C."/>
            <person name="Birol I."/>
        </authorList>
    </citation>
    <scope>NUCLEOTIDE SEQUENCE [LARGE SCALE GENOMIC DNA]</scope>
</reference>
<evidence type="ECO:0000256" key="1">
    <source>
        <dbReference type="SAM" id="MobiDB-lite"/>
    </source>
</evidence>
<keyword evidence="3" id="KW-1185">Reference proteome</keyword>
<gene>
    <name evidence="2" type="ORF">AB205_0146410</name>
</gene>
<feature type="region of interest" description="Disordered" evidence="1">
    <location>
        <begin position="123"/>
        <end position="167"/>
    </location>
</feature>
<feature type="compositionally biased region" description="Polar residues" evidence="1">
    <location>
        <begin position="158"/>
        <end position="167"/>
    </location>
</feature>
<proteinExistence type="predicted"/>
<protein>
    <submittedName>
        <fullName evidence="2">Uncharacterized protein</fullName>
    </submittedName>
</protein>